<evidence type="ECO:0000256" key="6">
    <source>
        <dbReference type="SAM" id="Phobius"/>
    </source>
</evidence>
<dbReference type="Proteomes" id="UP000261811">
    <property type="component" value="Unassembled WGS sequence"/>
</dbReference>
<sequence length="418" mass="43835">MGARYELLFAAYLTSSFGNWIYKVALPLLVLHRTGSALQTGAVYTLEYAPFLLLSIPGGVLADRFPRRWVLVAGDLGAGLVAAALALVVVAHGPLWTIYAAAFLLACAEPVYHPAFQSVIPEIAPPGRLGAANARLYGGDNLLNLLGPVLAGGLVALVGHGPTILLDAATFLVSAGLIALMGRVRPAPGQVPEAPVPAARSRVRDEIREAARYAARHPALRAGALLFAASNLLIWSVQANFVYYVADYHAYGPPLVGLMVGLQGAGALLGATLTHRLLSRGRAPGRLLVLMLGLQGGAFLLLVPARHVPDIGAAWTAVFLCGAVVNVSWFTLRQQITPPALLGRVVATTRMVAYSTIPLGTLAAGTLESSFHDMYAVFAVVGCAHIVMAFAASRTALPKTTGKAPVTEPVENRVADPE</sequence>
<dbReference type="InterPro" id="IPR036259">
    <property type="entry name" value="MFS_trans_sf"/>
</dbReference>
<comment type="caution">
    <text evidence="8">The sequence shown here is derived from an EMBL/GenBank/DDBJ whole genome shotgun (WGS) entry which is preliminary data.</text>
</comment>
<dbReference type="InterPro" id="IPR011701">
    <property type="entry name" value="MFS"/>
</dbReference>
<dbReference type="RefSeq" id="WP_117360772.1">
    <property type="nucleotide sequence ID" value="NZ_QURH01000943.1"/>
</dbReference>
<dbReference type="EMBL" id="QURH01000943">
    <property type="protein sequence ID" value="RFU37635.1"/>
    <property type="molecule type" value="Genomic_DNA"/>
</dbReference>
<dbReference type="AlphaFoldDB" id="A0A372JC94"/>
<protein>
    <submittedName>
        <fullName evidence="8">MFS transporter</fullName>
    </submittedName>
</protein>
<feature type="transmembrane region" description="Helical" evidence="6">
    <location>
        <begin position="69"/>
        <end position="90"/>
    </location>
</feature>
<feature type="transmembrane region" description="Helical" evidence="6">
    <location>
        <begin position="7"/>
        <end position="30"/>
    </location>
</feature>
<evidence type="ECO:0000313" key="8">
    <source>
        <dbReference type="EMBL" id="RFU37635.1"/>
    </source>
</evidence>
<name>A0A372JC94_9ACTN</name>
<keyword evidence="5 6" id="KW-0472">Membrane</keyword>
<evidence type="ECO:0000256" key="3">
    <source>
        <dbReference type="ARBA" id="ARBA00022692"/>
    </source>
</evidence>
<dbReference type="PROSITE" id="PS50850">
    <property type="entry name" value="MFS"/>
    <property type="match status" value="1"/>
</dbReference>
<comment type="subcellular location">
    <subcellularLocation>
        <location evidence="1">Cell membrane</location>
        <topology evidence="1">Multi-pass membrane protein</topology>
    </subcellularLocation>
</comment>
<feature type="transmembrane region" description="Helical" evidence="6">
    <location>
        <begin position="311"/>
        <end position="329"/>
    </location>
</feature>
<dbReference type="GO" id="GO:0005886">
    <property type="term" value="C:plasma membrane"/>
    <property type="evidence" value="ECO:0007669"/>
    <property type="project" value="UniProtKB-SubCell"/>
</dbReference>
<dbReference type="PANTHER" id="PTHR23513:SF6">
    <property type="entry name" value="MAJOR FACILITATOR SUPERFAMILY ASSOCIATED DOMAIN-CONTAINING PROTEIN"/>
    <property type="match status" value="1"/>
</dbReference>
<evidence type="ECO:0000256" key="4">
    <source>
        <dbReference type="ARBA" id="ARBA00022989"/>
    </source>
</evidence>
<dbReference type="Gene3D" id="1.20.1250.20">
    <property type="entry name" value="MFS general substrate transporter like domains"/>
    <property type="match status" value="1"/>
</dbReference>
<feature type="transmembrane region" description="Helical" evidence="6">
    <location>
        <begin position="222"/>
        <end position="243"/>
    </location>
</feature>
<keyword evidence="9" id="KW-1185">Reference proteome</keyword>
<keyword evidence="2" id="KW-1003">Cell membrane</keyword>
<feature type="transmembrane region" description="Helical" evidence="6">
    <location>
        <begin position="374"/>
        <end position="393"/>
    </location>
</feature>
<evidence type="ECO:0000256" key="2">
    <source>
        <dbReference type="ARBA" id="ARBA00022475"/>
    </source>
</evidence>
<dbReference type="PANTHER" id="PTHR23513">
    <property type="entry name" value="INTEGRAL MEMBRANE EFFLUX PROTEIN-RELATED"/>
    <property type="match status" value="1"/>
</dbReference>
<evidence type="ECO:0000259" key="7">
    <source>
        <dbReference type="PROSITE" id="PS50850"/>
    </source>
</evidence>
<feature type="transmembrane region" description="Helical" evidence="6">
    <location>
        <begin position="287"/>
        <end position="305"/>
    </location>
</feature>
<keyword evidence="4 6" id="KW-1133">Transmembrane helix</keyword>
<dbReference type="InterPro" id="IPR020846">
    <property type="entry name" value="MFS_dom"/>
</dbReference>
<organism evidence="8 9">
    <name type="scientific">Actinomadura logoneensis</name>
    <dbReference type="NCBI Taxonomy" id="2293572"/>
    <lineage>
        <taxon>Bacteria</taxon>
        <taxon>Bacillati</taxon>
        <taxon>Actinomycetota</taxon>
        <taxon>Actinomycetes</taxon>
        <taxon>Streptosporangiales</taxon>
        <taxon>Thermomonosporaceae</taxon>
        <taxon>Actinomadura</taxon>
    </lineage>
</organism>
<feature type="domain" description="Major facilitator superfamily (MFS) profile" evidence="7">
    <location>
        <begin position="1"/>
        <end position="186"/>
    </location>
</feature>
<dbReference type="CDD" id="cd06173">
    <property type="entry name" value="MFS_MefA_like"/>
    <property type="match status" value="1"/>
</dbReference>
<evidence type="ECO:0000256" key="1">
    <source>
        <dbReference type="ARBA" id="ARBA00004651"/>
    </source>
</evidence>
<keyword evidence="3 6" id="KW-0812">Transmembrane</keyword>
<dbReference type="Pfam" id="PF07690">
    <property type="entry name" value="MFS_1"/>
    <property type="match status" value="1"/>
</dbReference>
<dbReference type="SUPFAM" id="SSF103473">
    <property type="entry name" value="MFS general substrate transporter"/>
    <property type="match status" value="1"/>
</dbReference>
<evidence type="ECO:0000256" key="5">
    <source>
        <dbReference type="ARBA" id="ARBA00023136"/>
    </source>
</evidence>
<reference evidence="8 9" key="1">
    <citation type="submission" date="2018-08" db="EMBL/GenBank/DDBJ databases">
        <title>Actinomadura jelena sp. nov., a novel Actinomycete isolated from soil in Chad.</title>
        <authorList>
            <person name="Shi L."/>
        </authorList>
    </citation>
    <scope>NUCLEOTIDE SEQUENCE [LARGE SCALE GENOMIC DNA]</scope>
    <source>
        <strain evidence="8 9">NEAU-G17</strain>
    </source>
</reference>
<feature type="transmembrane region" description="Helical" evidence="6">
    <location>
        <begin position="42"/>
        <end position="62"/>
    </location>
</feature>
<feature type="transmembrane region" description="Helical" evidence="6">
    <location>
        <begin position="341"/>
        <end position="362"/>
    </location>
</feature>
<feature type="transmembrane region" description="Helical" evidence="6">
    <location>
        <begin position="255"/>
        <end position="275"/>
    </location>
</feature>
<proteinExistence type="predicted"/>
<dbReference type="GO" id="GO:0022857">
    <property type="term" value="F:transmembrane transporter activity"/>
    <property type="evidence" value="ECO:0007669"/>
    <property type="project" value="InterPro"/>
</dbReference>
<accession>A0A372JC94</accession>
<gene>
    <name evidence="8" type="ORF">DZF91_31860</name>
</gene>
<evidence type="ECO:0000313" key="9">
    <source>
        <dbReference type="Proteomes" id="UP000261811"/>
    </source>
</evidence>
<dbReference type="OrthoDB" id="69054at2"/>
<feature type="transmembrane region" description="Helical" evidence="6">
    <location>
        <begin position="164"/>
        <end position="182"/>
    </location>
</feature>